<evidence type="ECO:0000313" key="3">
    <source>
        <dbReference type="Proteomes" id="UP001564657"/>
    </source>
</evidence>
<dbReference type="Proteomes" id="UP001564657">
    <property type="component" value="Unassembled WGS sequence"/>
</dbReference>
<keyword evidence="3" id="KW-1185">Reference proteome</keyword>
<accession>A0ABV4BRB2</accession>
<gene>
    <name evidence="2" type="ORF">AB8U03_12710</name>
</gene>
<sequence>MKNILKYIPGFRTGEKSKMIVASIYYITCPIALIPNWGLFLLFFTAPFVFFCGMSAFKNKSKESAVVCIVAFIIMCVGRVLISLKK</sequence>
<feature type="transmembrane region" description="Helical" evidence="1">
    <location>
        <begin position="20"/>
        <end position="44"/>
    </location>
</feature>
<keyword evidence="1" id="KW-0812">Transmembrane</keyword>
<protein>
    <submittedName>
        <fullName evidence="2">Uncharacterized protein</fullName>
    </submittedName>
</protein>
<reference evidence="2 3" key="1">
    <citation type="submission" date="2024-08" db="EMBL/GenBank/DDBJ databases">
        <title>Clostridium lapicellarii sp. nov., and Clostridium renhuaiense sp. nov., two species isolated from the mud in a fermentation cellar used for producing sauce-flavour Chinese liquors.</title>
        <authorList>
            <person name="Yang F."/>
            <person name="Wang H."/>
            <person name="Chen L.Q."/>
            <person name="Zhou N."/>
            <person name="Lu J.J."/>
            <person name="Pu X.X."/>
            <person name="Wan B."/>
            <person name="Wang L."/>
            <person name="Liu S.J."/>
        </authorList>
    </citation>
    <scope>NUCLEOTIDE SEQUENCE [LARGE SCALE GENOMIC DNA]</scope>
    <source>
        <strain evidence="2 3">MT-5</strain>
    </source>
</reference>
<organism evidence="2 3">
    <name type="scientific">Clostridium moutaii</name>
    <dbReference type="NCBI Taxonomy" id="3240932"/>
    <lineage>
        <taxon>Bacteria</taxon>
        <taxon>Bacillati</taxon>
        <taxon>Bacillota</taxon>
        <taxon>Clostridia</taxon>
        <taxon>Eubacteriales</taxon>
        <taxon>Clostridiaceae</taxon>
        <taxon>Clostridium</taxon>
    </lineage>
</organism>
<dbReference type="EMBL" id="JBGEWD010000012">
    <property type="protein sequence ID" value="MEY8001038.1"/>
    <property type="molecule type" value="Genomic_DNA"/>
</dbReference>
<feature type="transmembrane region" description="Helical" evidence="1">
    <location>
        <begin position="64"/>
        <end position="82"/>
    </location>
</feature>
<keyword evidence="1" id="KW-0472">Membrane</keyword>
<dbReference type="RefSeq" id="WP_369704934.1">
    <property type="nucleotide sequence ID" value="NZ_JBGEWD010000012.1"/>
</dbReference>
<evidence type="ECO:0000313" key="2">
    <source>
        <dbReference type="EMBL" id="MEY8001038.1"/>
    </source>
</evidence>
<evidence type="ECO:0000256" key="1">
    <source>
        <dbReference type="SAM" id="Phobius"/>
    </source>
</evidence>
<comment type="caution">
    <text evidence="2">The sequence shown here is derived from an EMBL/GenBank/DDBJ whole genome shotgun (WGS) entry which is preliminary data.</text>
</comment>
<keyword evidence="1" id="KW-1133">Transmembrane helix</keyword>
<proteinExistence type="predicted"/>
<name>A0ABV4BRB2_9CLOT</name>